<dbReference type="CDD" id="cd03894">
    <property type="entry name" value="M20_ArgE"/>
    <property type="match status" value="1"/>
</dbReference>
<dbReference type="InterPro" id="IPR011650">
    <property type="entry name" value="Peptidase_M20_dimer"/>
</dbReference>
<keyword evidence="6" id="KW-1185">Reference proteome</keyword>
<dbReference type="InterPro" id="IPR002933">
    <property type="entry name" value="Peptidase_M20"/>
</dbReference>
<sequence>MPFLDTTLPILDRLIAFPTVSADGNRACTEWLAEQLTEAGARIEILPDATGEKANLFATMGPEGDGGLVLSGHTDVVPVAGQDWSSDPFAMTEKDGVIYGRGSCDMKGFVAACTALAHRVDATRLTRPLHFAFTYDEEIGCFGGQALTEWLAERGLSPALTLVGEPTTLSVIEGHKGCYEYTTRIRGRAGHGSDPRAGVNAAETAAAYVQTLIGCRAELDARAPEGSPFAPPGTTINVGSISAGFAHNVIAAEAVIEWEMRPVQPGDAALVHERLATFVDETLPGMQATAPEAAIETETIGEVDGLEPRRDNGMRDLIFALTGQNQAGVVAFGTEAGLFQQAGMDVAICGPGSIAQAHQADEFVTRAQLEDCCDLLDRLVQRLY</sequence>
<evidence type="ECO:0000313" key="6">
    <source>
        <dbReference type="Proteomes" id="UP000198885"/>
    </source>
</evidence>
<dbReference type="RefSeq" id="WP_092688954.1">
    <property type="nucleotide sequence ID" value="NZ_FOGU01000002.1"/>
</dbReference>
<gene>
    <name evidence="5" type="ORF">SAMN04490244_102269</name>
</gene>
<dbReference type="NCBIfam" id="NF005710">
    <property type="entry name" value="PRK07522.1"/>
    <property type="match status" value="1"/>
</dbReference>
<dbReference type="NCBIfam" id="TIGR01892">
    <property type="entry name" value="AcOrn-deacetyl"/>
    <property type="match status" value="1"/>
</dbReference>
<protein>
    <submittedName>
        <fullName evidence="5">Acetylornithine deacetylase</fullName>
    </submittedName>
</protein>
<keyword evidence="1" id="KW-0479">Metal-binding</keyword>
<organism evidence="5 6">
    <name type="scientific">Tranquillimonas rosea</name>
    <dbReference type="NCBI Taxonomy" id="641238"/>
    <lineage>
        <taxon>Bacteria</taxon>
        <taxon>Pseudomonadati</taxon>
        <taxon>Pseudomonadota</taxon>
        <taxon>Alphaproteobacteria</taxon>
        <taxon>Rhodobacterales</taxon>
        <taxon>Roseobacteraceae</taxon>
        <taxon>Tranquillimonas</taxon>
    </lineage>
</organism>
<dbReference type="Proteomes" id="UP000198885">
    <property type="component" value="Unassembled WGS sequence"/>
</dbReference>
<evidence type="ECO:0000259" key="4">
    <source>
        <dbReference type="Pfam" id="PF07687"/>
    </source>
</evidence>
<dbReference type="InterPro" id="IPR050072">
    <property type="entry name" value="Peptidase_M20A"/>
</dbReference>
<evidence type="ECO:0000313" key="5">
    <source>
        <dbReference type="EMBL" id="SER71894.1"/>
    </source>
</evidence>
<dbReference type="SUPFAM" id="SSF53187">
    <property type="entry name" value="Zn-dependent exopeptidases"/>
    <property type="match status" value="1"/>
</dbReference>
<keyword evidence="3" id="KW-0170">Cobalt</keyword>
<reference evidence="5 6" key="1">
    <citation type="submission" date="2016-10" db="EMBL/GenBank/DDBJ databases">
        <authorList>
            <person name="de Groot N.N."/>
        </authorList>
    </citation>
    <scope>NUCLEOTIDE SEQUENCE [LARGE SCALE GENOMIC DNA]</scope>
    <source>
        <strain evidence="5 6">DSM 23042</strain>
    </source>
</reference>
<dbReference type="Gene3D" id="3.40.630.10">
    <property type="entry name" value="Zn peptidases"/>
    <property type="match status" value="1"/>
</dbReference>
<dbReference type="SUPFAM" id="SSF55031">
    <property type="entry name" value="Bacterial exopeptidase dimerisation domain"/>
    <property type="match status" value="1"/>
</dbReference>
<evidence type="ECO:0000256" key="1">
    <source>
        <dbReference type="ARBA" id="ARBA00022723"/>
    </source>
</evidence>
<evidence type="ECO:0000256" key="2">
    <source>
        <dbReference type="ARBA" id="ARBA00022801"/>
    </source>
</evidence>
<dbReference type="Gene3D" id="3.30.70.360">
    <property type="match status" value="1"/>
</dbReference>
<proteinExistence type="predicted"/>
<name>A0A1H9RGT6_9RHOB</name>
<dbReference type="PANTHER" id="PTHR43808">
    <property type="entry name" value="ACETYLORNITHINE DEACETYLASE"/>
    <property type="match status" value="1"/>
</dbReference>
<feature type="domain" description="Peptidase M20 dimerisation" evidence="4">
    <location>
        <begin position="174"/>
        <end position="284"/>
    </location>
</feature>
<evidence type="ECO:0000256" key="3">
    <source>
        <dbReference type="ARBA" id="ARBA00023285"/>
    </source>
</evidence>
<dbReference type="GO" id="GO:0046872">
    <property type="term" value="F:metal ion binding"/>
    <property type="evidence" value="ECO:0007669"/>
    <property type="project" value="UniProtKB-KW"/>
</dbReference>
<dbReference type="GO" id="GO:0006526">
    <property type="term" value="P:L-arginine biosynthetic process"/>
    <property type="evidence" value="ECO:0007669"/>
    <property type="project" value="InterPro"/>
</dbReference>
<dbReference type="InterPro" id="IPR010169">
    <property type="entry name" value="AcOrn-deacetyl"/>
</dbReference>
<dbReference type="PANTHER" id="PTHR43808:SF31">
    <property type="entry name" value="N-ACETYL-L-CITRULLINE DEACETYLASE"/>
    <property type="match status" value="1"/>
</dbReference>
<dbReference type="AlphaFoldDB" id="A0A1H9RGT6"/>
<dbReference type="Pfam" id="PF01546">
    <property type="entry name" value="Peptidase_M20"/>
    <property type="match status" value="1"/>
</dbReference>
<dbReference type="GO" id="GO:0008777">
    <property type="term" value="F:acetylornithine deacetylase activity"/>
    <property type="evidence" value="ECO:0007669"/>
    <property type="project" value="TreeGrafter"/>
</dbReference>
<dbReference type="EMBL" id="FOGU01000002">
    <property type="protein sequence ID" value="SER71894.1"/>
    <property type="molecule type" value="Genomic_DNA"/>
</dbReference>
<dbReference type="Pfam" id="PF07687">
    <property type="entry name" value="M20_dimer"/>
    <property type="match status" value="1"/>
</dbReference>
<dbReference type="STRING" id="641238.SAMN04490244_102269"/>
<accession>A0A1H9RGT6</accession>
<keyword evidence="2" id="KW-0378">Hydrolase</keyword>
<dbReference type="InterPro" id="IPR036264">
    <property type="entry name" value="Bact_exopeptidase_dim_dom"/>
</dbReference>
<dbReference type="OrthoDB" id="9809784at2"/>